<name>A0A165JR10_EXIGL</name>
<dbReference type="Gene3D" id="3.80.10.10">
    <property type="entry name" value="Ribonuclease Inhibitor"/>
    <property type="match status" value="1"/>
</dbReference>
<dbReference type="EMBL" id="KV425961">
    <property type="protein sequence ID" value="KZV95210.1"/>
    <property type="molecule type" value="Genomic_DNA"/>
</dbReference>
<gene>
    <name evidence="1" type="ORF">EXIGLDRAFT_834470</name>
</gene>
<proteinExistence type="predicted"/>
<dbReference type="InParanoid" id="A0A165JR10"/>
<evidence type="ECO:0008006" key="3">
    <source>
        <dbReference type="Google" id="ProtNLM"/>
    </source>
</evidence>
<dbReference type="SUPFAM" id="SSF52047">
    <property type="entry name" value="RNI-like"/>
    <property type="match status" value="1"/>
</dbReference>
<accession>A0A165JR10</accession>
<evidence type="ECO:0000313" key="1">
    <source>
        <dbReference type="EMBL" id="KZV95210.1"/>
    </source>
</evidence>
<dbReference type="AlphaFoldDB" id="A0A165JR10"/>
<organism evidence="1 2">
    <name type="scientific">Exidia glandulosa HHB12029</name>
    <dbReference type="NCBI Taxonomy" id="1314781"/>
    <lineage>
        <taxon>Eukaryota</taxon>
        <taxon>Fungi</taxon>
        <taxon>Dikarya</taxon>
        <taxon>Basidiomycota</taxon>
        <taxon>Agaricomycotina</taxon>
        <taxon>Agaricomycetes</taxon>
        <taxon>Auriculariales</taxon>
        <taxon>Exidiaceae</taxon>
        <taxon>Exidia</taxon>
    </lineage>
</organism>
<dbReference type="Proteomes" id="UP000077266">
    <property type="component" value="Unassembled WGS sequence"/>
</dbReference>
<dbReference type="InterPro" id="IPR032675">
    <property type="entry name" value="LRR_dom_sf"/>
</dbReference>
<evidence type="ECO:0000313" key="2">
    <source>
        <dbReference type="Proteomes" id="UP000077266"/>
    </source>
</evidence>
<reference evidence="1 2" key="1">
    <citation type="journal article" date="2016" name="Mol. Biol. Evol.">
        <title>Comparative Genomics of Early-Diverging Mushroom-Forming Fungi Provides Insights into the Origins of Lignocellulose Decay Capabilities.</title>
        <authorList>
            <person name="Nagy L.G."/>
            <person name="Riley R."/>
            <person name="Tritt A."/>
            <person name="Adam C."/>
            <person name="Daum C."/>
            <person name="Floudas D."/>
            <person name="Sun H."/>
            <person name="Yadav J.S."/>
            <person name="Pangilinan J."/>
            <person name="Larsson K.H."/>
            <person name="Matsuura K."/>
            <person name="Barry K."/>
            <person name="Labutti K."/>
            <person name="Kuo R."/>
            <person name="Ohm R.A."/>
            <person name="Bhattacharya S.S."/>
            <person name="Shirouzu T."/>
            <person name="Yoshinaga Y."/>
            <person name="Martin F.M."/>
            <person name="Grigoriev I.V."/>
            <person name="Hibbett D.S."/>
        </authorList>
    </citation>
    <scope>NUCLEOTIDE SEQUENCE [LARGE SCALE GENOMIC DNA]</scope>
    <source>
        <strain evidence="1 2">HHB12029</strain>
    </source>
</reference>
<protein>
    <recommendedName>
        <fullName evidence="3">F-box domain-containing protein</fullName>
    </recommendedName>
</protein>
<keyword evidence="2" id="KW-1185">Reference proteome</keyword>
<sequence>MLPARHQMRGDAAIHYDVLELITQWCDVRTLLELCLTSRDARHAAVPLLYREVSIDVRRGPAAEAVMLALVSQPRICLFVQVFRCRGYLEPDETSVLLQLVRMALQQMPRLQVLDLGRCFVSLVEIDEDFSMSRAITKMPSLDTVHFGNMVEKANALLSGLRPMRRIAFQYHVQDSDDSGWTGISALLHNSRETLTMLDVSSWVDLGAVIGSADAQWLSVTHLTVDNPSVALSTRFPNVTSIRLCGGGVADISLLLDPDVFPALTAVQLPGVGHHQLHDGLVPRELQHVTLSLGWGEFPHLEYFASPEHLTSLHLYRKWPGEGSYFALEQLFTSIAGAFPNLHYLGITFLVNADGSANKHGLLRGMAGRGPTMRQLRVLSVRSAADIDFTSYEQLRLRRDVENTFPELELAELNFNGVITHWAWYRVLHHVHSFYDIARRAPDNESRDFASDIPVRPHCVECLDFQRNAPNMR</sequence>